<dbReference type="PROSITE" id="PS50088">
    <property type="entry name" value="ANK_REPEAT"/>
    <property type="match status" value="3"/>
</dbReference>
<keyword evidence="2 3" id="KW-0040">ANK repeat</keyword>
<dbReference type="InterPro" id="IPR002110">
    <property type="entry name" value="Ankyrin_rpt"/>
</dbReference>
<comment type="caution">
    <text evidence="4">The sequence shown here is derived from an EMBL/GenBank/DDBJ whole genome shotgun (WGS) entry which is preliminary data.</text>
</comment>
<feature type="repeat" description="ANK" evidence="3">
    <location>
        <begin position="142"/>
        <end position="174"/>
    </location>
</feature>
<dbReference type="SUPFAM" id="SSF48403">
    <property type="entry name" value="Ankyrin repeat"/>
    <property type="match status" value="1"/>
</dbReference>
<dbReference type="RefSeq" id="WP_273596404.1">
    <property type="nucleotide sequence ID" value="NZ_JAQQXS010000006.1"/>
</dbReference>
<dbReference type="Pfam" id="PF00023">
    <property type="entry name" value="Ank"/>
    <property type="match status" value="1"/>
</dbReference>
<evidence type="ECO:0000256" key="2">
    <source>
        <dbReference type="ARBA" id="ARBA00023043"/>
    </source>
</evidence>
<dbReference type="Pfam" id="PF12796">
    <property type="entry name" value="Ank_2"/>
    <property type="match status" value="1"/>
</dbReference>
<accession>A0ABT5KU00</accession>
<reference evidence="4 5" key="1">
    <citation type="submission" date="2022-10" db="EMBL/GenBank/DDBJ databases">
        <title>paucibacter sp. hw8 Genome sequencing.</title>
        <authorList>
            <person name="Park S."/>
        </authorList>
    </citation>
    <scope>NUCLEOTIDE SEQUENCE [LARGE SCALE GENOMIC DNA]</scope>
    <source>
        <strain evidence="5">hw8</strain>
    </source>
</reference>
<keyword evidence="5" id="KW-1185">Reference proteome</keyword>
<dbReference type="PROSITE" id="PS50297">
    <property type="entry name" value="ANK_REP_REGION"/>
    <property type="match status" value="3"/>
</dbReference>
<gene>
    <name evidence="4" type="ORF">PRZ01_08865</name>
</gene>
<evidence type="ECO:0000313" key="5">
    <source>
        <dbReference type="Proteomes" id="UP001219862"/>
    </source>
</evidence>
<feature type="repeat" description="ANK" evidence="3">
    <location>
        <begin position="109"/>
        <end position="141"/>
    </location>
</feature>
<evidence type="ECO:0000256" key="3">
    <source>
        <dbReference type="PROSITE-ProRule" id="PRU00023"/>
    </source>
</evidence>
<dbReference type="EMBL" id="JAQQXS010000006">
    <property type="protein sequence ID" value="MDC8785301.1"/>
    <property type="molecule type" value="Genomic_DNA"/>
</dbReference>
<dbReference type="PANTHER" id="PTHR24171">
    <property type="entry name" value="ANKYRIN REPEAT DOMAIN-CONTAINING PROTEIN 39-RELATED"/>
    <property type="match status" value="1"/>
</dbReference>
<sequence length="200" mass="21187">MCLSFSQASKAAPIDDLVLAAELDDGRTITRLLVNGVDPNGHDERGRVALPTAIREDADKAFRSLLNDPRLNLAARNPSGETPLMLAAIKGRLDWVQALVKKGAPVNQDGWTPLHYACSGPDNGVAQWLISQGADINSRSPNGSTPLMLAAGYGALDLTPVLLKAGADASLRNTQGLSATDFARKADREGVLKQLSAQNH</sequence>
<dbReference type="Gene3D" id="1.25.40.20">
    <property type="entry name" value="Ankyrin repeat-containing domain"/>
    <property type="match status" value="3"/>
</dbReference>
<dbReference type="SMART" id="SM00248">
    <property type="entry name" value="ANK"/>
    <property type="match status" value="3"/>
</dbReference>
<organism evidence="4 5">
    <name type="scientific">Roseateles koreensis</name>
    <dbReference type="NCBI Taxonomy" id="2987526"/>
    <lineage>
        <taxon>Bacteria</taxon>
        <taxon>Pseudomonadati</taxon>
        <taxon>Pseudomonadota</taxon>
        <taxon>Betaproteobacteria</taxon>
        <taxon>Burkholderiales</taxon>
        <taxon>Sphaerotilaceae</taxon>
        <taxon>Roseateles</taxon>
    </lineage>
</organism>
<evidence type="ECO:0000313" key="4">
    <source>
        <dbReference type="EMBL" id="MDC8785301.1"/>
    </source>
</evidence>
<dbReference type="Proteomes" id="UP001219862">
    <property type="component" value="Unassembled WGS sequence"/>
</dbReference>
<protein>
    <submittedName>
        <fullName evidence="4">Ankyrin repeat domain-containing protein</fullName>
    </submittedName>
</protein>
<evidence type="ECO:0000256" key="1">
    <source>
        <dbReference type="ARBA" id="ARBA00022737"/>
    </source>
</evidence>
<name>A0ABT5KU00_9BURK</name>
<dbReference type="PRINTS" id="PR01415">
    <property type="entry name" value="ANKYRIN"/>
</dbReference>
<dbReference type="InterPro" id="IPR036770">
    <property type="entry name" value="Ankyrin_rpt-contain_sf"/>
</dbReference>
<feature type="repeat" description="ANK" evidence="3">
    <location>
        <begin position="79"/>
        <end position="107"/>
    </location>
</feature>
<proteinExistence type="predicted"/>
<keyword evidence="1" id="KW-0677">Repeat</keyword>